<dbReference type="InterPro" id="IPR014327">
    <property type="entry name" value="RNA_pol_sigma70_bacteroid"/>
</dbReference>
<evidence type="ECO:0000313" key="7">
    <source>
        <dbReference type="Proteomes" id="UP000546007"/>
    </source>
</evidence>
<evidence type="ECO:0000259" key="5">
    <source>
        <dbReference type="SMART" id="SM00421"/>
    </source>
</evidence>
<accession>A0A7W6MZG8</accession>
<dbReference type="SUPFAM" id="SSF88946">
    <property type="entry name" value="Sigma2 domain of RNA polymerase sigma factors"/>
    <property type="match status" value="1"/>
</dbReference>
<dbReference type="NCBIfam" id="TIGR02937">
    <property type="entry name" value="sigma70-ECF"/>
    <property type="match status" value="1"/>
</dbReference>
<dbReference type="InterPro" id="IPR036388">
    <property type="entry name" value="WH-like_DNA-bd_sf"/>
</dbReference>
<sequence length="183" mass="21938">MSEKAIYTRKFSTERKQKDFFTENFPLYLQFALKYIADEEVCKDIVQEAFIKYWKQENNFKDEVSSKAYLYKSIRNGCLNQLRHRDIRRKYYESLPEDWESEDYFMENVIKEEVADIVLKEINKLSETSRKILLRSLDGYSNEEIAEELGVSVNTVKTHKARSYIVLRQNLGHLRSLVFFLLF</sequence>
<organism evidence="6 7">
    <name type="scientific">Butyricimonas faecihominis</name>
    <dbReference type="NCBI Taxonomy" id="1472416"/>
    <lineage>
        <taxon>Bacteria</taxon>
        <taxon>Pseudomonadati</taxon>
        <taxon>Bacteroidota</taxon>
        <taxon>Bacteroidia</taxon>
        <taxon>Bacteroidales</taxon>
        <taxon>Odoribacteraceae</taxon>
        <taxon>Butyricimonas</taxon>
    </lineage>
</organism>
<feature type="domain" description="HTH luxR-type" evidence="5">
    <location>
        <begin position="122"/>
        <end position="181"/>
    </location>
</feature>
<dbReference type="PANTHER" id="PTHR43133:SF46">
    <property type="entry name" value="RNA POLYMERASE SIGMA-70 FACTOR ECF SUBFAMILY"/>
    <property type="match status" value="1"/>
</dbReference>
<dbReference type="InterPro" id="IPR007627">
    <property type="entry name" value="RNA_pol_sigma70_r2"/>
</dbReference>
<evidence type="ECO:0000256" key="4">
    <source>
        <dbReference type="ARBA" id="ARBA00023163"/>
    </source>
</evidence>
<dbReference type="GO" id="GO:0003677">
    <property type="term" value="F:DNA binding"/>
    <property type="evidence" value="ECO:0007669"/>
    <property type="project" value="InterPro"/>
</dbReference>
<dbReference type="Proteomes" id="UP000546007">
    <property type="component" value="Unassembled WGS sequence"/>
</dbReference>
<evidence type="ECO:0000256" key="3">
    <source>
        <dbReference type="ARBA" id="ARBA00023082"/>
    </source>
</evidence>
<keyword evidence="7" id="KW-1185">Reference proteome</keyword>
<evidence type="ECO:0000256" key="1">
    <source>
        <dbReference type="ARBA" id="ARBA00010641"/>
    </source>
</evidence>
<dbReference type="InterPro" id="IPR000792">
    <property type="entry name" value="Tscrpt_reg_LuxR_C"/>
</dbReference>
<dbReference type="InterPro" id="IPR013249">
    <property type="entry name" value="RNA_pol_sigma70_r4_t2"/>
</dbReference>
<dbReference type="EMBL" id="JACIES010000006">
    <property type="protein sequence ID" value="MBB4026885.1"/>
    <property type="molecule type" value="Genomic_DNA"/>
</dbReference>
<dbReference type="InterPro" id="IPR013325">
    <property type="entry name" value="RNA_pol_sigma_r2"/>
</dbReference>
<dbReference type="NCBIfam" id="TIGR02985">
    <property type="entry name" value="Sig70_bacteroi1"/>
    <property type="match status" value="1"/>
</dbReference>
<dbReference type="InterPro" id="IPR013324">
    <property type="entry name" value="RNA_pol_sigma_r3/r4-like"/>
</dbReference>
<evidence type="ECO:0000256" key="2">
    <source>
        <dbReference type="ARBA" id="ARBA00023015"/>
    </source>
</evidence>
<dbReference type="Gene3D" id="1.10.1740.10">
    <property type="match status" value="1"/>
</dbReference>
<gene>
    <name evidence="6" type="ORF">GGR14_002686</name>
</gene>
<keyword evidence="3" id="KW-0731">Sigma factor</keyword>
<dbReference type="GO" id="GO:0006352">
    <property type="term" value="P:DNA-templated transcription initiation"/>
    <property type="evidence" value="ECO:0007669"/>
    <property type="project" value="InterPro"/>
</dbReference>
<protein>
    <submittedName>
        <fullName evidence="6">RNA polymerase sigma-70 factor (ECF subfamily)</fullName>
    </submittedName>
</protein>
<comment type="similarity">
    <text evidence="1">Belongs to the sigma-70 factor family. ECF subfamily.</text>
</comment>
<dbReference type="AlphaFoldDB" id="A0A7W6MZG8"/>
<proteinExistence type="inferred from homology"/>
<keyword evidence="2" id="KW-0805">Transcription regulation</keyword>
<dbReference type="GO" id="GO:0016987">
    <property type="term" value="F:sigma factor activity"/>
    <property type="evidence" value="ECO:0007669"/>
    <property type="project" value="UniProtKB-KW"/>
</dbReference>
<dbReference type="GeneID" id="93102645"/>
<reference evidence="6 7" key="1">
    <citation type="submission" date="2020-08" db="EMBL/GenBank/DDBJ databases">
        <title>Genomic Encyclopedia of Type Strains, Phase IV (KMG-IV): sequencing the most valuable type-strain genomes for metagenomic binning, comparative biology and taxonomic classification.</title>
        <authorList>
            <person name="Goeker M."/>
        </authorList>
    </citation>
    <scope>NUCLEOTIDE SEQUENCE [LARGE SCALE GENOMIC DNA]</scope>
    <source>
        <strain evidence="6 7">DSM 105721</strain>
    </source>
</reference>
<dbReference type="Gene3D" id="1.10.10.10">
    <property type="entry name" value="Winged helix-like DNA-binding domain superfamily/Winged helix DNA-binding domain"/>
    <property type="match status" value="1"/>
</dbReference>
<dbReference type="PANTHER" id="PTHR43133">
    <property type="entry name" value="RNA POLYMERASE ECF-TYPE SIGMA FACTO"/>
    <property type="match status" value="1"/>
</dbReference>
<name>A0A7W6MZG8_9BACT</name>
<dbReference type="Pfam" id="PF04542">
    <property type="entry name" value="Sigma70_r2"/>
    <property type="match status" value="1"/>
</dbReference>
<dbReference type="SUPFAM" id="SSF88659">
    <property type="entry name" value="Sigma3 and sigma4 domains of RNA polymerase sigma factors"/>
    <property type="match status" value="1"/>
</dbReference>
<dbReference type="PRINTS" id="PR00038">
    <property type="entry name" value="HTHLUXR"/>
</dbReference>
<keyword evidence="4" id="KW-0804">Transcription</keyword>
<dbReference type="RefSeq" id="WP_167513917.1">
    <property type="nucleotide sequence ID" value="NZ_AP028155.1"/>
</dbReference>
<dbReference type="Pfam" id="PF08281">
    <property type="entry name" value="Sigma70_r4_2"/>
    <property type="match status" value="1"/>
</dbReference>
<evidence type="ECO:0000313" key="6">
    <source>
        <dbReference type="EMBL" id="MBB4026885.1"/>
    </source>
</evidence>
<dbReference type="SMART" id="SM00421">
    <property type="entry name" value="HTH_LUXR"/>
    <property type="match status" value="1"/>
</dbReference>
<dbReference type="InterPro" id="IPR014284">
    <property type="entry name" value="RNA_pol_sigma-70_dom"/>
</dbReference>
<comment type="caution">
    <text evidence="6">The sequence shown here is derived from an EMBL/GenBank/DDBJ whole genome shotgun (WGS) entry which is preliminary data.</text>
</comment>
<dbReference type="InterPro" id="IPR039425">
    <property type="entry name" value="RNA_pol_sigma-70-like"/>
</dbReference>